<evidence type="ECO:0000313" key="2">
    <source>
        <dbReference type="EMBL" id="KYQ93153.1"/>
    </source>
</evidence>
<gene>
    <name evidence="2" type="ORF">DLAC_05786</name>
</gene>
<dbReference type="EMBL" id="LODT01000028">
    <property type="protein sequence ID" value="KYQ93153.1"/>
    <property type="molecule type" value="Genomic_DNA"/>
</dbReference>
<protein>
    <submittedName>
        <fullName evidence="2">Uncharacterized protein</fullName>
    </submittedName>
</protein>
<evidence type="ECO:0000256" key="1">
    <source>
        <dbReference type="SAM" id="MobiDB-lite"/>
    </source>
</evidence>
<feature type="region of interest" description="Disordered" evidence="1">
    <location>
        <begin position="1"/>
        <end position="22"/>
    </location>
</feature>
<reference evidence="2 3" key="1">
    <citation type="submission" date="2015-12" db="EMBL/GenBank/DDBJ databases">
        <title>Dictyostelia acquired genes for synthesis and detection of signals that induce cell-type specialization by lateral gene transfer from prokaryotes.</title>
        <authorList>
            <person name="Gloeckner G."/>
            <person name="Schaap P."/>
        </authorList>
    </citation>
    <scope>NUCLEOTIDE SEQUENCE [LARGE SCALE GENOMIC DNA]</scope>
    <source>
        <strain evidence="2 3">TK</strain>
    </source>
</reference>
<dbReference type="Proteomes" id="UP000076078">
    <property type="component" value="Unassembled WGS sequence"/>
</dbReference>
<accession>A0A151ZGQ7</accession>
<organism evidence="2 3">
    <name type="scientific">Tieghemostelium lacteum</name>
    <name type="common">Slime mold</name>
    <name type="synonym">Dictyostelium lacteum</name>
    <dbReference type="NCBI Taxonomy" id="361077"/>
    <lineage>
        <taxon>Eukaryota</taxon>
        <taxon>Amoebozoa</taxon>
        <taxon>Evosea</taxon>
        <taxon>Eumycetozoa</taxon>
        <taxon>Dictyostelia</taxon>
        <taxon>Dictyosteliales</taxon>
        <taxon>Raperosteliaceae</taxon>
        <taxon>Tieghemostelium</taxon>
    </lineage>
</organism>
<proteinExistence type="predicted"/>
<sequence>MSTDNQQTETTTHSSSSNIQPQTHNIFTLTENTTTQQIIDQIPNIPKIDISIIEKNNINGSTLLDPRVTMELLTGSLKISLTTALGLDNLRTTGTPIDRLSKISTEELEKELLSRKRKFSVLEEDEISNVQNAGEENLLSGTHFLSSKFSSMHIQTSVQQ</sequence>
<comment type="caution">
    <text evidence="2">The sequence shown here is derived from an EMBL/GenBank/DDBJ whole genome shotgun (WGS) entry which is preliminary data.</text>
</comment>
<keyword evidence="3" id="KW-1185">Reference proteome</keyword>
<name>A0A151ZGQ7_TIELA</name>
<dbReference type="AlphaFoldDB" id="A0A151ZGQ7"/>
<evidence type="ECO:0000313" key="3">
    <source>
        <dbReference type="Proteomes" id="UP000076078"/>
    </source>
</evidence>
<dbReference type="InParanoid" id="A0A151ZGQ7"/>
<feature type="compositionally biased region" description="Low complexity" evidence="1">
    <location>
        <begin position="8"/>
        <end position="17"/>
    </location>
</feature>